<evidence type="ECO:0000313" key="12">
    <source>
        <dbReference type="Proteomes" id="UP000034164"/>
    </source>
</evidence>
<dbReference type="UniPathway" id="UPA00251">
    <property type="reaction ID" value="UER00318"/>
</dbReference>
<protein>
    <recommendedName>
        <fullName evidence="3">porphobilinogen synthase</fullName>
        <ecNumber evidence="3">4.2.1.24</ecNumber>
    </recommendedName>
    <alternativeName>
        <fullName evidence="8">Porphobilinogen synthase</fullName>
    </alternativeName>
</protein>
<dbReference type="AlphaFoldDB" id="A0A0G2I8C0"/>
<dbReference type="EC" id="4.2.1.24" evidence="3"/>
<dbReference type="Proteomes" id="UP000034164">
    <property type="component" value="Unassembled WGS sequence"/>
</dbReference>
<dbReference type="PANTHER" id="PTHR11458">
    <property type="entry name" value="DELTA-AMINOLEVULINIC ACID DEHYDRATASE"/>
    <property type="match status" value="1"/>
</dbReference>
<evidence type="ECO:0000256" key="4">
    <source>
        <dbReference type="ARBA" id="ARBA00023133"/>
    </source>
</evidence>
<dbReference type="GO" id="GO:0005829">
    <property type="term" value="C:cytosol"/>
    <property type="evidence" value="ECO:0007669"/>
    <property type="project" value="TreeGrafter"/>
</dbReference>
<dbReference type="SUPFAM" id="SSF51569">
    <property type="entry name" value="Aldolase"/>
    <property type="match status" value="1"/>
</dbReference>
<comment type="caution">
    <text evidence="11">The sequence shown here is derived from an EMBL/GenBank/DDBJ whole genome shotgun (WGS) entry which is preliminary data.</text>
</comment>
<comment type="function">
    <text evidence="7">Catalyzes an early step in the biosynthesis of tetrapyrroles. Binds two molecules of 5-aminolevulinate per subunit, each at a distinct site, and catalyzes their condensation to form porphobilinogen.</text>
</comment>
<dbReference type="SMART" id="SM01004">
    <property type="entry name" value="ALAD"/>
    <property type="match status" value="1"/>
</dbReference>
<evidence type="ECO:0000256" key="10">
    <source>
        <dbReference type="RuleBase" id="RU004161"/>
    </source>
</evidence>
<keyword evidence="4" id="KW-0350">Heme biosynthesis</keyword>
<organism evidence="11 12">
    <name type="scientific">[Emmonsia] crescens</name>
    <dbReference type="NCBI Taxonomy" id="73230"/>
    <lineage>
        <taxon>Eukaryota</taxon>
        <taxon>Fungi</taxon>
        <taxon>Dikarya</taxon>
        <taxon>Ascomycota</taxon>
        <taxon>Pezizomycotina</taxon>
        <taxon>Eurotiomycetes</taxon>
        <taxon>Eurotiomycetidae</taxon>
        <taxon>Onygenales</taxon>
        <taxon>Ajellomycetaceae</taxon>
        <taxon>Emergomyces</taxon>
    </lineage>
</organism>
<gene>
    <name evidence="11" type="ORF">EMCG_07541</name>
</gene>
<evidence type="ECO:0000256" key="3">
    <source>
        <dbReference type="ARBA" id="ARBA00012053"/>
    </source>
</evidence>
<evidence type="ECO:0000313" key="11">
    <source>
        <dbReference type="EMBL" id="KKZ66768.1"/>
    </source>
</evidence>
<dbReference type="GO" id="GO:0006782">
    <property type="term" value="P:protoporphyrinogen IX biosynthetic process"/>
    <property type="evidence" value="ECO:0007669"/>
    <property type="project" value="UniProtKB-UniPathway"/>
</dbReference>
<proteinExistence type="inferred from homology"/>
<evidence type="ECO:0000256" key="9">
    <source>
        <dbReference type="ARBA" id="ARBA00047651"/>
    </source>
</evidence>
<reference evidence="12" key="1">
    <citation type="journal article" date="2015" name="PLoS Genet.">
        <title>The dynamic genome and transcriptome of the human fungal pathogen Blastomyces and close relative Emmonsia.</title>
        <authorList>
            <person name="Munoz J.F."/>
            <person name="Gauthier G.M."/>
            <person name="Desjardins C.A."/>
            <person name="Gallo J.E."/>
            <person name="Holder J."/>
            <person name="Sullivan T.D."/>
            <person name="Marty A.J."/>
            <person name="Carmen J.C."/>
            <person name="Chen Z."/>
            <person name="Ding L."/>
            <person name="Gujja S."/>
            <person name="Magrini V."/>
            <person name="Misas E."/>
            <person name="Mitreva M."/>
            <person name="Priest M."/>
            <person name="Saif S."/>
            <person name="Whiston E.A."/>
            <person name="Young S."/>
            <person name="Zeng Q."/>
            <person name="Goldman W.E."/>
            <person name="Mardis E.R."/>
            <person name="Taylor J.W."/>
            <person name="McEwen J.G."/>
            <person name="Clay O.K."/>
            <person name="Klein B.S."/>
            <person name="Cuomo C.A."/>
        </authorList>
    </citation>
    <scope>NUCLEOTIDE SEQUENCE [LARGE SCALE GENOMIC DNA]</scope>
    <source>
        <strain evidence="12">UAMH 3008</strain>
    </source>
</reference>
<comment type="catalytic activity">
    <reaction evidence="9">
        <text>2 5-aminolevulinate = porphobilinogen + 2 H2O + H(+)</text>
        <dbReference type="Rhea" id="RHEA:24064"/>
        <dbReference type="ChEBI" id="CHEBI:15377"/>
        <dbReference type="ChEBI" id="CHEBI:15378"/>
        <dbReference type="ChEBI" id="CHEBI:58126"/>
        <dbReference type="ChEBI" id="CHEBI:356416"/>
        <dbReference type="EC" id="4.2.1.24"/>
    </reaction>
</comment>
<accession>A0A0G2I8C0</accession>
<sequence length="80" mass="8603">MVKPASSYLDIIRDAKELGKDMPVAAYQVSGEYAMIHAGAKAGVFDLKSMAMESTEGILRAGAGIVVSYFVPEFLDWLSS</sequence>
<dbReference type="PANTHER" id="PTHR11458:SF0">
    <property type="entry name" value="DELTA-AMINOLEVULINIC ACID DEHYDRATASE"/>
    <property type="match status" value="1"/>
</dbReference>
<dbReference type="VEuPathDB" id="FungiDB:EMCG_07541"/>
<keyword evidence="5" id="KW-0456">Lyase</keyword>
<dbReference type="InterPro" id="IPR013785">
    <property type="entry name" value="Aldolase_TIM"/>
</dbReference>
<evidence type="ECO:0000256" key="2">
    <source>
        <dbReference type="ARBA" id="ARBA00008055"/>
    </source>
</evidence>
<evidence type="ECO:0000256" key="6">
    <source>
        <dbReference type="ARBA" id="ARBA00023244"/>
    </source>
</evidence>
<evidence type="ECO:0000256" key="7">
    <source>
        <dbReference type="ARBA" id="ARBA00025628"/>
    </source>
</evidence>
<comment type="pathway">
    <text evidence="1">Porphyrin-containing compound metabolism; protoporphyrin-IX biosynthesis; coproporphyrinogen-III from 5-aminolevulinate: step 1/4.</text>
</comment>
<comment type="similarity">
    <text evidence="2 10">Belongs to the ALAD family.</text>
</comment>
<dbReference type="GO" id="GO:0004655">
    <property type="term" value="F:porphobilinogen synthase activity"/>
    <property type="evidence" value="ECO:0007669"/>
    <property type="project" value="UniProtKB-EC"/>
</dbReference>
<name>A0A0G2I8C0_9EURO</name>
<dbReference type="InterPro" id="IPR001731">
    <property type="entry name" value="ALAD"/>
</dbReference>
<dbReference type="PRINTS" id="PR00144">
    <property type="entry name" value="DALDHYDRTASE"/>
</dbReference>
<keyword evidence="6" id="KW-0627">Porphyrin biosynthesis</keyword>
<dbReference type="OrthoDB" id="1530at2759"/>
<evidence type="ECO:0000256" key="5">
    <source>
        <dbReference type="ARBA" id="ARBA00023239"/>
    </source>
</evidence>
<evidence type="ECO:0000256" key="1">
    <source>
        <dbReference type="ARBA" id="ARBA00004694"/>
    </source>
</evidence>
<evidence type="ECO:0000256" key="8">
    <source>
        <dbReference type="ARBA" id="ARBA00032837"/>
    </source>
</evidence>
<dbReference type="EMBL" id="LCZI01000407">
    <property type="protein sequence ID" value="KKZ66768.1"/>
    <property type="molecule type" value="Genomic_DNA"/>
</dbReference>
<dbReference type="Gene3D" id="3.20.20.70">
    <property type="entry name" value="Aldolase class I"/>
    <property type="match status" value="1"/>
</dbReference>
<dbReference type="Pfam" id="PF00490">
    <property type="entry name" value="ALAD"/>
    <property type="match status" value="1"/>
</dbReference>
<dbReference type="GO" id="GO:0008270">
    <property type="term" value="F:zinc ion binding"/>
    <property type="evidence" value="ECO:0007669"/>
    <property type="project" value="TreeGrafter"/>
</dbReference>